<dbReference type="InterPro" id="IPR043426">
    <property type="entry name" value="MltB-like"/>
</dbReference>
<dbReference type="Gene3D" id="1.10.530.10">
    <property type="match status" value="1"/>
</dbReference>
<dbReference type="NCBIfam" id="TIGR02282">
    <property type="entry name" value="MltB"/>
    <property type="match status" value="1"/>
</dbReference>
<dbReference type="Pfam" id="PF13406">
    <property type="entry name" value="SLT_2"/>
    <property type="match status" value="1"/>
</dbReference>
<evidence type="ECO:0000313" key="6">
    <source>
        <dbReference type="Proteomes" id="UP000194151"/>
    </source>
</evidence>
<gene>
    <name evidence="5" type="ORF">CAL12_18875</name>
</gene>
<feature type="chain" id="PRO_5012145239" evidence="3">
    <location>
        <begin position="24"/>
        <end position="463"/>
    </location>
</feature>
<feature type="signal peptide" evidence="3">
    <location>
        <begin position="1"/>
        <end position="23"/>
    </location>
</feature>
<sequence length="463" mass="49058">MFTCRHLLQLGLIAALLTGCSSAQNRVDPDTQLNAGAQPGTASRGMLADGSVARVRIGPPPGVGSASTIGSEGGAVLDSEQRSAVAAPDGTMRADVQAFIQQLSAERGLPAPQLTGALADARYSPTVARLIAPPPGRKVVRSWITYRSRVVEPKRIGWGVEFWRENADALNQAAQRFGVPPAIIVGIIGVETLYGRNMGNFRVLDALSTLAFDYPDPSKPERAQMFRSQLADFLTLAMQGRLDLQTQGSYAGAIGMPQFMPGSIMRYAVDGDGSGHIDLTNNPRDAILSVGNFLMEHGWERGRPVFAPVALPPDAGKLVDGGLAPTHTWPQLQAAGATVRGTGMTTGMTRTSGMDNAWQQGMLGVIDLPEESAGTAEYRTGTVNFFALTQYNHSYFYATSVADLGAAIQARMNGVAGWPAEVRPAEGRPAEGRPAEVRPAEAQPAEVLSGQPVSAQLNTPVDR</sequence>
<evidence type="ECO:0000256" key="3">
    <source>
        <dbReference type="SAM" id="SignalP"/>
    </source>
</evidence>
<evidence type="ECO:0000256" key="1">
    <source>
        <dbReference type="PIRSR" id="PIRSR611757-1"/>
    </source>
</evidence>
<reference evidence="5 6" key="1">
    <citation type="submission" date="2017-05" db="EMBL/GenBank/DDBJ databases">
        <title>Complete and WGS of Bordetella genogroups.</title>
        <authorList>
            <person name="Spilker T."/>
            <person name="LiPuma J."/>
        </authorList>
    </citation>
    <scope>NUCLEOTIDE SEQUENCE [LARGE SCALE GENOMIC DNA]</scope>
    <source>
        <strain evidence="5 6">AU19157</strain>
    </source>
</reference>
<dbReference type="KEGG" id="bgv:CAL12_18875"/>
<accession>A0A1W6YNN8</accession>
<name>A0A1W6YNN8_9BORD</name>
<dbReference type="RefSeq" id="WP_086066036.1">
    <property type="nucleotide sequence ID" value="NZ_CP021108.1"/>
</dbReference>
<feature type="region of interest" description="Disordered" evidence="2">
    <location>
        <begin position="422"/>
        <end position="463"/>
    </location>
</feature>
<organism evidence="5 6">
    <name type="scientific">Bordetella genomosp. 8</name>
    <dbReference type="NCBI Taxonomy" id="1416806"/>
    <lineage>
        <taxon>Bacteria</taxon>
        <taxon>Pseudomonadati</taxon>
        <taxon>Pseudomonadota</taxon>
        <taxon>Betaproteobacteria</taxon>
        <taxon>Burkholderiales</taxon>
        <taxon>Alcaligenaceae</taxon>
        <taxon>Bordetella</taxon>
    </lineage>
</organism>
<feature type="active site" evidence="1">
    <location>
        <position position="191"/>
    </location>
</feature>
<dbReference type="OrthoDB" id="9772911at2"/>
<dbReference type="EMBL" id="CP021108">
    <property type="protein sequence ID" value="ARP82677.1"/>
    <property type="molecule type" value="Genomic_DNA"/>
</dbReference>
<feature type="compositionally biased region" description="Basic and acidic residues" evidence="2">
    <location>
        <begin position="423"/>
        <end position="439"/>
    </location>
</feature>
<dbReference type="SUPFAM" id="SSF53955">
    <property type="entry name" value="Lysozyme-like"/>
    <property type="match status" value="1"/>
</dbReference>
<keyword evidence="3" id="KW-0732">Signal</keyword>
<evidence type="ECO:0000259" key="4">
    <source>
        <dbReference type="Pfam" id="PF13406"/>
    </source>
</evidence>
<proteinExistence type="predicted"/>
<dbReference type="InterPro" id="IPR031304">
    <property type="entry name" value="SLT_2"/>
</dbReference>
<protein>
    <submittedName>
        <fullName evidence="5">Lytic murein transglycosylase B</fullName>
    </submittedName>
</protein>
<feature type="compositionally biased region" description="Polar residues" evidence="2">
    <location>
        <begin position="451"/>
        <end position="463"/>
    </location>
</feature>
<dbReference type="GO" id="GO:0008933">
    <property type="term" value="F:peptidoglycan lytic transglycosylase activity"/>
    <property type="evidence" value="ECO:0007669"/>
    <property type="project" value="TreeGrafter"/>
</dbReference>
<dbReference type="AlphaFoldDB" id="A0A1W6YNN8"/>
<dbReference type="PANTHER" id="PTHR30163">
    <property type="entry name" value="MEMBRANE-BOUND LYTIC MUREIN TRANSGLYCOSYLASE B"/>
    <property type="match status" value="1"/>
</dbReference>
<evidence type="ECO:0000256" key="2">
    <source>
        <dbReference type="SAM" id="MobiDB-lite"/>
    </source>
</evidence>
<feature type="domain" description="Transglycosylase SLT" evidence="4">
    <location>
        <begin position="93"/>
        <end position="405"/>
    </location>
</feature>
<dbReference type="Gene3D" id="1.10.8.350">
    <property type="entry name" value="Bacterial muramidase"/>
    <property type="match status" value="1"/>
</dbReference>
<dbReference type="PANTHER" id="PTHR30163:SF9">
    <property type="entry name" value="MEMBRANE-BOUND LYTIC MUREIN TRANSGLYCOSYLASE B"/>
    <property type="match status" value="1"/>
</dbReference>
<keyword evidence="6" id="KW-1185">Reference proteome</keyword>
<dbReference type="InterPro" id="IPR023346">
    <property type="entry name" value="Lysozyme-like_dom_sf"/>
</dbReference>
<dbReference type="PROSITE" id="PS51257">
    <property type="entry name" value="PROKAR_LIPOPROTEIN"/>
    <property type="match status" value="1"/>
</dbReference>
<dbReference type="GO" id="GO:0009253">
    <property type="term" value="P:peptidoglycan catabolic process"/>
    <property type="evidence" value="ECO:0007669"/>
    <property type="project" value="TreeGrafter"/>
</dbReference>
<dbReference type="STRING" id="1416806.CAL12_18875"/>
<dbReference type="Proteomes" id="UP000194151">
    <property type="component" value="Chromosome"/>
</dbReference>
<dbReference type="InterPro" id="IPR011757">
    <property type="entry name" value="Lytic_transglycosylase_MltB"/>
</dbReference>
<dbReference type="CDD" id="cd13399">
    <property type="entry name" value="Slt35-like"/>
    <property type="match status" value="1"/>
</dbReference>
<evidence type="ECO:0000313" key="5">
    <source>
        <dbReference type="EMBL" id="ARP82677.1"/>
    </source>
</evidence>